<keyword evidence="3" id="KW-1185">Reference proteome</keyword>
<dbReference type="PANTHER" id="PTHR37298">
    <property type="entry name" value="UPF0111 PROTEIN YKAA"/>
    <property type="match status" value="1"/>
</dbReference>
<dbReference type="SUPFAM" id="SSF109755">
    <property type="entry name" value="PhoU-like"/>
    <property type="match status" value="1"/>
</dbReference>
<protein>
    <recommendedName>
        <fullName evidence="4">Phosphate transport regulator</fullName>
    </recommendedName>
</protein>
<evidence type="ECO:0000313" key="3">
    <source>
        <dbReference type="Proteomes" id="UP000031838"/>
    </source>
</evidence>
<dbReference type="EMBL" id="CP002580">
    <property type="protein sequence ID" value="AJK46799.1"/>
    <property type="molecule type" value="Genomic_DNA"/>
</dbReference>
<gene>
    <name evidence="2" type="ORF">BGL_1c22950</name>
</gene>
<organism evidence="2 3">
    <name type="scientific">Burkholderia plantarii</name>
    <dbReference type="NCBI Taxonomy" id="41899"/>
    <lineage>
        <taxon>Bacteria</taxon>
        <taxon>Pseudomonadati</taxon>
        <taxon>Pseudomonadota</taxon>
        <taxon>Betaproteobacteria</taxon>
        <taxon>Burkholderiales</taxon>
        <taxon>Burkholderiaceae</taxon>
        <taxon>Burkholderia</taxon>
    </lineage>
</organism>
<evidence type="ECO:0008006" key="4">
    <source>
        <dbReference type="Google" id="ProtNLM"/>
    </source>
</evidence>
<reference evidence="2 3" key="2">
    <citation type="journal article" date="2016" name="Appl. Microbiol. Biotechnol.">
        <title>Mutations improving production and secretion of extracellular lipase by Burkholderia glumae PG1.</title>
        <authorList>
            <person name="Knapp A."/>
            <person name="Voget S."/>
            <person name="Gao R."/>
            <person name="Zaburannyi N."/>
            <person name="Krysciak D."/>
            <person name="Breuer M."/>
            <person name="Hauer B."/>
            <person name="Streit W.R."/>
            <person name="Muller R."/>
            <person name="Daniel R."/>
            <person name="Jaeger K.E."/>
        </authorList>
    </citation>
    <scope>NUCLEOTIDE SEQUENCE [LARGE SCALE GENOMIC DNA]</scope>
    <source>
        <strain evidence="2 3">PG1</strain>
    </source>
</reference>
<reference evidence="3" key="1">
    <citation type="submission" date="2011-03" db="EMBL/GenBank/DDBJ databases">
        <authorList>
            <person name="Voget S."/>
            <person name="Streit W.R."/>
            <person name="Jaeger K.E."/>
            <person name="Daniel R."/>
        </authorList>
    </citation>
    <scope>NUCLEOTIDE SEQUENCE [LARGE SCALE GENOMIC DNA]</scope>
    <source>
        <strain evidence="3">PG1</strain>
    </source>
</reference>
<evidence type="ECO:0000313" key="2">
    <source>
        <dbReference type="EMBL" id="AJK46799.1"/>
    </source>
</evidence>
<proteinExistence type="inferred from homology"/>
<comment type="similarity">
    <text evidence="1">Belongs to the UPF0111 family.</text>
</comment>
<dbReference type="AlphaFoldDB" id="A0A0B6RXC9"/>
<dbReference type="InterPro" id="IPR052912">
    <property type="entry name" value="UPF0111_domain"/>
</dbReference>
<dbReference type="InterPro" id="IPR038078">
    <property type="entry name" value="PhoU-like_sf"/>
</dbReference>
<sequence>MTISGNFMFGRFMPTEGKFFEIFNSHANFIVAGGRELELLIDNLADAEIHKQKVQSAEKSADKLTHETLDLLHKTFITPIDRDDIHKLITTMDDVLDLMEDVATAVLLYDVQAVTAEASQLARIVTQTAQYLQQAVALLSDMKQSARILKACEEIDRWESEADRVLRSAISKLFREENDVKTLIKLKAVYELLEEITDKCEDVANIIEGIVLENA</sequence>
<evidence type="ECO:0000256" key="1">
    <source>
        <dbReference type="ARBA" id="ARBA00008591"/>
    </source>
</evidence>
<dbReference type="HOGENOM" id="CLU_086031_0_1_4"/>
<dbReference type="Gene3D" id="1.20.58.220">
    <property type="entry name" value="Phosphate transport system protein phou homolog 2, domain 2"/>
    <property type="match status" value="1"/>
</dbReference>
<dbReference type="PANTHER" id="PTHR37298:SF1">
    <property type="entry name" value="UPF0111 PROTEIN YKAA"/>
    <property type="match status" value="1"/>
</dbReference>
<dbReference type="Proteomes" id="UP000031838">
    <property type="component" value="Chromosome 1"/>
</dbReference>
<dbReference type="Pfam" id="PF01865">
    <property type="entry name" value="PhoU_div"/>
    <property type="match status" value="1"/>
</dbReference>
<dbReference type="KEGG" id="bgp:BGL_1c22950"/>
<accession>A0A0B6RXC9</accession>
<dbReference type="InterPro" id="IPR018445">
    <property type="entry name" value="Put_Phosphate_transp_reg"/>
</dbReference>
<name>A0A0B6RXC9_BURPL</name>